<keyword evidence="13" id="KW-0443">Lipid metabolism</keyword>
<evidence type="ECO:0000256" key="18">
    <source>
        <dbReference type="ARBA" id="ARBA00042413"/>
    </source>
</evidence>
<evidence type="ECO:0000256" key="2">
    <source>
        <dbReference type="ARBA" id="ARBA00000816"/>
    </source>
</evidence>
<dbReference type="GO" id="GO:0003841">
    <property type="term" value="F:1-acylglycerol-3-phosphate O-acyltransferase activity"/>
    <property type="evidence" value="ECO:0007669"/>
    <property type="project" value="UniProtKB-EC"/>
</dbReference>
<protein>
    <recommendedName>
        <fullName evidence="17">1-acylglycerol-3-phosphate O-acyltransferase ABHD5</fullName>
        <ecNumber evidence="5">2.3.1.51</ecNumber>
    </recommendedName>
    <alternativeName>
        <fullName evidence="18">Abhydrolase domain-containing protein 5</fullName>
    </alternativeName>
</protein>
<evidence type="ECO:0000256" key="13">
    <source>
        <dbReference type="ARBA" id="ARBA00023098"/>
    </source>
</evidence>
<comment type="catalytic activity">
    <reaction evidence="25">
        <text>1-(9Z-octadecenoyl)-sn-glycero-3-phosphate + (9Z)-octadecenoyl-CoA = 1,2-di-(9Z-octadecenoyl)-sn-glycero-3-phosphate + CoA</text>
        <dbReference type="Rhea" id="RHEA:37131"/>
        <dbReference type="ChEBI" id="CHEBI:57287"/>
        <dbReference type="ChEBI" id="CHEBI:57387"/>
        <dbReference type="ChEBI" id="CHEBI:74544"/>
        <dbReference type="ChEBI" id="CHEBI:74546"/>
    </reaction>
    <physiologicalReaction direction="left-to-right" evidence="25">
        <dbReference type="Rhea" id="RHEA:37132"/>
    </physiologicalReaction>
</comment>
<dbReference type="GO" id="GO:0030154">
    <property type="term" value="P:cell differentiation"/>
    <property type="evidence" value="ECO:0007669"/>
    <property type="project" value="UniProtKB-KW"/>
</dbReference>
<evidence type="ECO:0000256" key="21">
    <source>
        <dbReference type="ARBA" id="ARBA00047543"/>
    </source>
</evidence>
<keyword evidence="14" id="KW-0012">Acyltransferase</keyword>
<keyword evidence="9" id="KW-0808">Transferase</keyword>
<comment type="catalytic activity">
    <reaction evidence="15">
        <text>1-(9Z-octadecenoyl)-sn-glycero-3-phosphate + octadecanoyl-CoA = 1-(9Z-octadecenoyl)-2-octadecanoyl-sn-glycero-3-phosphate + CoA</text>
        <dbReference type="Rhea" id="RHEA:37147"/>
        <dbReference type="ChEBI" id="CHEBI:57287"/>
        <dbReference type="ChEBI" id="CHEBI:57394"/>
        <dbReference type="ChEBI" id="CHEBI:74544"/>
        <dbReference type="ChEBI" id="CHEBI:74552"/>
    </reaction>
    <physiologicalReaction direction="left-to-right" evidence="15">
        <dbReference type="Rhea" id="RHEA:37148"/>
    </physiologicalReaction>
</comment>
<evidence type="ECO:0000256" key="25">
    <source>
        <dbReference type="ARBA" id="ARBA00049561"/>
    </source>
</evidence>
<dbReference type="Pfam" id="PF00561">
    <property type="entry name" value="Abhydrolase_1"/>
    <property type="match status" value="1"/>
</dbReference>
<keyword evidence="11" id="KW-0378">Hydrolase</keyword>
<evidence type="ECO:0000256" key="10">
    <source>
        <dbReference type="ARBA" id="ARBA00022782"/>
    </source>
</evidence>
<evidence type="ECO:0000256" key="17">
    <source>
        <dbReference type="ARBA" id="ARBA00040731"/>
    </source>
</evidence>
<evidence type="ECO:0000313" key="28">
    <source>
        <dbReference type="Proteomes" id="UP001249851"/>
    </source>
</evidence>
<dbReference type="PRINTS" id="PR00111">
    <property type="entry name" value="ABHYDROLASE"/>
</dbReference>
<sequence length="356" mass="40833">MATVSIQDIPENENRSRLIASSNPTRERRRCSWKPTSKRLLEVAETRILKYINTPYEGKFVDLDDENKLWTVTFNPEATNLPLVMVHGFGGGLGFWAMNIDALAKNRPVYAFDLLGFGRSSRPRFSTDPQEAEEEYVNSIEQWRQQIGLEKFVLLGHSFGGFLSSAYALRHPSRVKHLVLVDSWGFQKKPEEFEFHVSLWIRALAAVLRLFNPLSGIRWCGPLGPFFVQKLRPDFQGRYSHLLPDDTVLNYLYHCNAQKPSGEIAFKKMSAMYGWAKFPMIDRIGLFDKDIPMTMLHGGDSWISIDPSFETKQIRSDCYVHIEEIPDASHHVYADQPDAFNALVDGICQREDEKLV</sequence>
<evidence type="ECO:0000256" key="24">
    <source>
        <dbReference type="ARBA" id="ARBA00048770"/>
    </source>
</evidence>
<comment type="catalytic activity">
    <reaction evidence="22">
        <text>eicosanoyl-CoA + 1-(9Z-octadecenoyl)-sn-glycero-3-phosphate = 1-(9Z)-octadecenoyl-2-eicosanoyl-sn-glycero-3-phosphate + CoA</text>
        <dbReference type="Rhea" id="RHEA:37451"/>
        <dbReference type="ChEBI" id="CHEBI:57287"/>
        <dbReference type="ChEBI" id="CHEBI:57380"/>
        <dbReference type="ChEBI" id="CHEBI:74544"/>
        <dbReference type="ChEBI" id="CHEBI:74937"/>
    </reaction>
    <physiologicalReaction direction="left-to-right" evidence="22">
        <dbReference type="Rhea" id="RHEA:37452"/>
    </physiologicalReaction>
</comment>
<reference evidence="27" key="2">
    <citation type="journal article" date="2023" name="Science">
        <title>Genomic signatures of disease resistance in endangered staghorn corals.</title>
        <authorList>
            <person name="Vollmer S.V."/>
            <person name="Selwyn J.D."/>
            <person name="Despard B.A."/>
            <person name="Roesel C.L."/>
        </authorList>
    </citation>
    <scope>NUCLEOTIDE SEQUENCE</scope>
    <source>
        <strain evidence="27">K2</strain>
    </source>
</reference>
<name>A0AAD9QGE3_ACRCE</name>
<comment type="similarity">
    <text evidence="16">Belongs to the peptidase S33 family. ABHD4/ABHD5 subfamily.</text>
</comment>
<evidence type="ECO:0000256" key="12">
    <source>
        <dbReference type="ARBA" id="ARBA00022832"/>
    </source>
</evidence>
<evidence type="ECO:0000256" key="15">
    <source>
        <dbReference type="ARBA" id="ARBA00036296"/>
    </source>
</evidence>
<dbReference type="Gene3D" id="3.40.50.1820">
    <property type="entry name" value="alpha/beta hydrolase"/>
    <property type="match status" value="1"/>
</dbReference>
<dbReference type="PANTHER" id="PTHR42886">
    <property type="entry name" value="RE40534P-RELATED"/>
    <property type="match status" value="1"/>
</dbReference>
<evidence type="ECO:0000256" key="16">
    <source>
        <dbReference type="ARBA" id="ARBA00038097"/>
    </source>
</evidence>
<evidence type="ECO:0000256" key="7">
    <source>
        <dbReference type="ARBA" id="ARBA00022516"/>
    </source>
</evidence>
<evidence type="ECO:0000256" key="3">
    <source>
        <dbReference type="ARBA" id="ARBA00004496"/>
    </source>
</evidence>
<proteinExistence type="inferred from homology"/>
<keyword evidence="10" id="KW-0221">Differentiation</keyword>
<dbReference type="PANTHER" id="PTHR42886:SF29">
    <property type="entry name" value="PUMMELIG, ISOFORM A"/>
    <property type="match status" value="1"/>
</dbReference>
<comment type="catalytic activity">
    <reaction evidence="23">
        <text>1-(5Z,8Z,11Z,14Z-eicosatetraenoyl)-sn-glycero-3-phosphate + (9Z)-octadecenoyl-CoA = 1-(5Z,8Z,11Z,14Z)-eicosatetraenoyl-2-(9Z)-octadecenoyl-sn-glycero-3-phosphate + CoA</text>
        <dbReference type="Rhea" id="RHEA:37455"/>
        <dbReference type="ChEBI" id="CHEBI:57287"/>
        <dbReference type="ChEBI" id="CHEBI:57387"/>
        <dbReference type="ChEBI" id="CHEBI:74938"/>
        <dbReference type="ChEBI" id="CHEBI:74941"/>
    </reaction>
    <physiologicalReaction direction="left-to-right" evidence="23">
        <dbReference type="Rhea" id="RHEA:37456"/>
    </physiologicalReaction>
</comment>
<keyword evidence="8" id="KW-0551">Lipid droplet</keyword>
<keyword evidence="7" id="KW-0444">Lipid biosynthesis</keyword>
<dbReference type="InterPro" id="IPR000073">
    <property type="entry name" value="AB_hydrolase_1"/>
</dbReference>
<dbReference type="PRINTS" id="PR00793">
    <property type="entry name" value="PROAMNOPTASE"/>
</dbReference>
<evidence type="ECO:0000256" key="6">
    <source>
        <dbReference type="ARBA" id="ARBA00022490"/>
    </source>
</evidence>
<dbReference type="GO" id="GO:0055088">
    <property type="term" value="P:lipid homeostasis"/>
    <property type="evidence" value="ECO:0007669"/>
    <property type="project" value="TreeGrafter"/>
</dbReference>
<dbReference type="GO" id="GO:0052689">
    <property type="term" value="F:carboxylic ester hydrolase activity"/>
    <property type="evidence" value="ECO:0007669"/>
    <property type="project" value="TreeGrafter"/>
</dbReference>
<evidence type="ECO:0000256" key="23">
    <source>
        <dbReference type="ARBA" id="ARBA00048632"/>
    </source>
</evidence>
<dbReference type="FunFam" id="3.40.50.1820:FF:000019">
    <property type="entry name" value="1-acylglycerol-3-phosphate O-acyltransferase ABHD5"/>
    <property type="match status" value="1"/>
</dbReference>
<evidence type="ECO:0000256" key="1">
    <source>
        <dbReference type="ARBA" id="ARBA00000300"/>
    </source>
</evidence>
<dbReference type="GO" id="GO:0005811">
    <property type="term" value="C:lipid droplet"/>
    <property type="evidence" value="ECO:0007669"/>
    <property type="project" value="UniProtKB-SubCell"/>
</dbReference>
<comment type="subcellular location">
    <subcellularLocation>
        <location evidence="3">Cytoplasm</location>
    </subcellularLocation>
    <subcellularLocation>
        <location evidence="4">Lipid droplet</location>
    </subcellularLocation>
</comment>
<comment type="caution">
    <text evidence="27">The sequence shown here is derived from an EMBL/GenBank/DDBJ whole genome shotgun (WGS) entry which is preliminary data.</text>
</comment>
<dbReference type="SUPFAM" id="SSF53474">
    <property type="entry name" value="alpha/beta-Hydrolases"/>
    <property type="match status" value="1"/>
</dbReference>
<accession>A0AAD9QGE3</accession>
<evidence type="ECO:0000256" key="4">
    <source>
        <dbReference type="ARBA" id="ARBA00004502"/>
    </source>
</evidence>
<comment type="catalytic activity">
    <reaction evidence="24">
        <text>1-(9Z-octadecenoyl)-sn-glycero-3-phosphate + (5Z,8Z,11Z,14Z)-eicosatetraenoyl-CoA = 1-(9Z)-octadecenoyl-2-(5Z,8Z,11Z,14Z)-eicosatetraenoyl-sn-glycero-3-phosphate + CoA</text>
        <dbReference type="Rhea" id="RHEA:37443"/>
        <dbReference type="ChEBI" id="CHEBI:57287"/>
        <dbReference type="ChEBI" id="CHEBI:57368"/>
        <dbReference type="ChEBI" id="CHEBI:74544"/>
        <dbReference type="ChEBI" id="CHEBI:74928"/>
    </reaction>
    <physiologicalReaction direction="left-to-right" evidence="24">
        <dbReference type="Rhea" id="RHEA:37444"/>
    </physiologicalReaction>
</comment>
<evidence type="ECO:0000256" key="20">
    <source>
        <dbReference type="ARBA" id="ARBA00047525"/>
    </source>
</evidence>
<dbReference type="GO" id="GO:0006631">
    <property type="term" value="P:fatty acid metabolic process"/>
    <property type="evidence" value="ECO:0007669"/>
    <property type="project" value="UniProtKB-KW"/>
</dbReference>
<evidence type="ECO:0000256" key="14">
    <source>
        <dbReference type="ARBA" id="ARBA00023315"/>
    </source>
</evidence>
<evidence type="ECO:0000256" key="19">
    <source>
        <dbReference type="ARBA" id="ARBA00045357"/>
    </source>
</evidence>
<comment type="catalytic activity">
    <reaction evidence="1">
        <text>a 1-acyl-sn-glycero-3-phosphate + an acyl-CoA = a 1,2-diacyl-sn-glycero-3-phosphate + CoA</text>
        <dbReference type="Rhea" id="RHEA:19709"/>
        <dbReference type="ChEBI" id="CHEBI:57287"/>
        <dbReference type="ChEBI" id="CHEBI:57970"/>
        <dbReference type="ChEBI" id="CHEBI:58342"/>
        <dbReference type="ChEBI" id="CHEBI:58608"/>
        <dbReference type="EC" id="2.3.1.51"/>
    </reaction>
    <physiologicalReaction direction="left-to-right" evidence="1">
        <dbReference type="Rhea" id="RHEA:19710"/>
    </physiologicalReaction>
</comment>
<dbReference type="AlphaFoldDB" id="A0AAD9QGE3"/>
<organism evidence="27 28">
    <name type="scientific">Acropora cervicornis</name>
    <name type="common">Staghorn coral</name>
    <dbReference type="NCBI Taxonomy" id="6130"/>
    <lineage>
        <taxon>Eukaryota</taxon>
        <taxon>Metazoa</taxon>
        <taxon>Cnidaria</taxon>
        <taxon>Anthozoa</taxon>
        <taxon>Hexacorallia</taxon>
        <taxon>Scleractinia</taxon>
        <taxon>Astrocoeniina</taxon>
        <taxon>Acroporidae</taxon>
        <taxon>Acropora</taxon>
    </lineage>
</organism>
<dbReference type="Proteomes" id="UP001249851">
    <property type="component" value="Unassembled WGS sequence"/>
</dbReference>
<dbReference type="GO" id="GO:0006654">
    <property type="term" value="P:phosphatidic acid biosynthetic process"/>
    <property type="evidence" value="ECO:0007669"/>
    <property type="project" value="TreeGrafter"/>
</dbReference>
<comment type="catalytic activity">
    <reaction evidence="20">
        <text>1-hexadecanoyl-sn-glycero-3-phosphate + (9Z)-octadecenoyl-CoA = 1-hexadecanoyl-2-(9Z-octadecenoyl)-sn-glycero-3-phosphate + CoA</text>
        <dbReference type="Rhea" id="RHEA:33187"/>
        <dbReference type="ChEBI" id="CHEBI:57287"/>
        <dbReference type="ChEBI" id="CHEBI:57387"/>
        <dbReference type="ChEBI" id="CHEBI:57518"/>
        <dbReference type="ChEBI" id="CHEBI:64839"/>
    </reaction>
    <physiologicalReaction direction="left-to-right" evidence="20">
        <dbReference type="Rhea" id="RHEA:33188"/>
    </physiologicalReaction>
</comment>
<evidence type="ECO:0000259" key="26">
    <source>
        <dbReference type="Pfam" id="PF00561"/>
    </source>
</evidence>
<feature type="domain" description="AB hydrolase-1" evidence="26">
    <location>
        <begin position="82"/>
        <end position="211"/>
    </location>
</feature>
<evidence type="ECO:0000256" key="5">
    <source>
        <dbReference type="ARBA" id="ARBA00013211"/>
    </source>
</evidence>
<dbReference type="InterPro" id="IPR029058">
    <property type="entry name" value="AB_hydrolase_fold"/>
</dbReference>
<gene>
    <name evidence="27" type="ORF">P5673_016660</name>
</gene>
<keyword evidence="28" id="KW-1185">Reference proteome</keyword>
<comment type="function">
    <text evidence="19">Coenzyme A-dependent lysophosphatidic acid acyltransferase that catalyzes the transfer of an acyl group on a lysophosphatidic acid. Functions preferentially with 1-oleoyl-lysophosphatidic acid followed by 1-palmitoyl-lysophosphatidic acid, 1-stearoyl-lysophosphatidic acid and 1-arachidonoyl-lysophosphatidic acid as lipid acceptor. Functions preferentially with arachidonoyl-CoA followed by oleoyl-CoA as acyl group donors. Functions in phosphatidic acid biosynthesis. May regulate the cellular storage of triacylglycerol through activation of the phospholipase PNPLA2. Involved in keratinocyte differentiation. Regulates lipid droplet fusion.</text>
</comment>
<dbReference type="EC" id="2.3.1.51" evidence="5"/>
<comment type="catalytic activity">
    <reaction evidence="21">
        <text>1-octadecanoyl-sn-glycero-3-phosphate + (9Z)-octadecenoyl-CoA = 1-octadecanoyl-2-(9Z-octadecenoyl)-sn-glycero-3-phosphate + CoA</text>
        <dbReference type="Rhea" id="RHEA:37163"/>
        <dbReference type="ChEBI" id="CHEBI:57287"/>
        <dbReference type="ChEBI" id="CHEBI:57387"/>
        <dbReference type="ChEBI" id="CHEBI:74560"/>
        <dbReference type="ChEBI" id="CHEBI:74565"/>
    </reaction>
    <physiologicalReaction direction="left-to-right" evidence="21">
        <dbReference type="Rhea" id="RHEA:37164"/>
    </physiologicalReaction>
</comment>
<keyword evidence="12" id="KW-0276">Fatty acid metabolism</keyword>
<dbReference type="EMBL" id="JARQWQ010000035">
    <property type="protein sequence ID" value="KAK2560848.1"/>
    <property type="molecule type" value="Genomic_DNA"/>
</dbReference>
<dbReference type="GO" id="GO:0008233">
    <property type="term" value="F:peptidase activity"/>
    <property type="evidence" value="ECO:0007669"/>
    <property type="project" value="InterPro"/>
</dbReference>
<keyword evidence="6" id="KW-0963">Cytoplasm</keyword>
<evidence type="ECO:0000313" key="27">
    <source>
        <dbReference type="EMBL" id="KAK2560848.1"/>
    </source>
</evidence>
<comment type="catalytic activity">
    <reaction evidence="2">
        <text>1-(9Z-octadecenoyl)-sn-glycero-3-phosphate + hexadecanoyl-CoA = 1-(9Z)-octadecenoyl-2-hexadecanoyl-sn-glycero-3-phosphate + CoA</text>
        <dbReference type="Rhea" id="RHEA:37143"/>
        <dbReference type="ChEBI" id="CHEBI:57287"/>
        <dbReference type="ChEBI" id="CHEBI:57379"/>
        <dbReference type="ChEBI" id="CHEBI:74544"/>
        <dbReference type="ChEBI" id="CHEBI:74551"/>
    </reaction>
    <physiologicalReaction direction="left-to-right" evidence="2">
        <dbReference type="Rhea" id="RHEA:37144"/>
    </physiologicalReaction>
</comment>
<dbReference type="InterPro" id="IPR002410">
    <property type="entry name" value="Peptidase_S33"/>
</dbReference>
<dbReference type="GO" id="GO:0006508">
    <property type="term" value="P:proteolysis"/>
    <property type="evidence" value="ECO:0007669"/>
    <property type="project" value="InterPro"/>
</dbReference>
<evidence type="ECO:0000256" key="22">
    <source>
        <dbReference type="ARBA" id="ARBA00047849"/>
    </source>
</evidence>
<reference evidence="27" key="1">
    <citation type="journal article" date="2023" name="G3 (Bethesda)">
        <title>Whole genome assembly and annotation of the endangered Caribbean coral Acropora cervicornis.</title>
        <authorList>
            <person name="Selwyn J.D."/>
            <person name="Vollmer S.V."/>
        </authorList>
    </citation>
    <scope>NUCLEOTIDE SEQUENCE</scope>
    <source>
        <strain evidence="27">K2</strain>
    </source>
</reference>
<evidence type="ECO:0000256" key="8">
    <source>
        <dbReference type="ARBA" id="ARBA00022677"/>
    </source>
</evidence>
<dbReference type="GO" id="GO:0005739">
    <property type="term" value="C:mitochondrion"/>
    <property type="evidence" value="ECO:0007669"/>
    <property type="project" value="TreeGrafter"/>
</dbReference>
<evidence type="ECO:0000256" key="9">
    <source>
        <dbReference type="ARBA" id="ARBA00022679"/>
    </source>
</evidence>
<evidence type="ECO:0000256" key="11">
    <source>
        <dbReference type="ARBA" id="ARBA00022801"/>
    </source>
</evidence>